<dbReference type="Gene3D" id="2.30.30.40">
    <property type="entry name" value="SH3 Domains"/>
    <property type="match status" value="1"/>
</dbReference>
<sequence length="839" mass="92123">MKKADDLVVHMRRVQAAERDLRDLGVVWQMIESSAAISCPDAVENILPTLVRTRERFDDLQGRLIDRMIEENHAELADDLTAKAQCAIDILVRNLYERTADVGFLATDDVVRDFCSADAGSRAALRTAMVQRLRDYRAKYTVYDDVILLAPSGEVLARLDEQAGLTRCTDALLARALERDGHVEQFRLSDLGGDTPALLYAHRISDARGHPVGVLVLRFRFADEMGRIFRDVDDGRHHLALVLIGDDHRVIVSNDEAHVPVGALMRPVPDDRITLTAFAGREYMTVACPSHGYQGYRGPGWRAQAMVSLLTAFRQHHDDSEVIDNVPLDNPELDTICRDADAINRDLRRVVWNGRLDSGDHVRAGDPRADASRLKAVLSQVSVAGQRTRERVDRATKDLYRTSLSRSRLQSVDLARMAADVMDRNLYERANDCRWWALSPAIQRALAGEPGSACTQALAPVLDHINGLYTVYSRLVVFDAHGVIRGCSRADEASGLVGSPVDPEWLQAVRGLGDPQQYAVSRFEDTALHTQGPTYAYLAAVRSGEPGREALGGIAIVFNARRELHAMLGEIIADRQGFAAFVDDSGLVLASSHPELCTDRTLGFAGERAIVEHGGVHYTCARVRAGGYREFKTTDGHKNQVSAVVGLRLGNTERRHSAMSDLTLRMAPVTRREQSMDVAIFQVGPARYALPAAAVMEAISPRGLVRTPGTHPCAVGLLEVSCHQQPQLVQVQCARRHFGVDYPARATDGVVLVLRSPQAPEQPVLGLRVDDVLAVMSVDRHRLHVAPEGVSSFAPWIGGLLDAQVIDGTRHADVLIQLLDPQAMVAEVMGRTMPAMALA</sequence>
<dbReference type="InterPro" id="IPR036061">
    <property type="entry name" value="CheW-like_dom_sf"/>
</dbReference>
<dbReference type="InterPro" id="IPR002545">
    <property type="entry name" value="CheW-lke_dom"/>
</dbReference>
<dbReference type="RefSeq" id="WP_110399432.1">
    <property type="nucleotide sequence ID" value="NZ_QJJS01000002.1"/>
</dbReference>
<accession>A0A318HCW1</accession>
<dbReference type="Proteomes" id="UP000247811">
    <property type="component" value="Unassembled WGS sequence"/>
</dbReference>
<reference evidence="2 3" key="1">
    <citation type="submission" date="2018-05" db="EMBL/GenBank/DDBJ databases">
        <title>Genomic Encyclopedia of Type Strains, Phase IV (KMG-IV): sequencing the most valuable type-strain genomes for metagenomic binning, comparative biology and taxonomic classification.</title>
        <authorList>
            <person name="Goeker M."/>
        </authorList>
    </citation>
    <scope>NUCLEOTIDE SEQUENCE [LARGE SCALE GENOMIC DNA]</scope>
    <source>
        <strain evidence="2 3">DSM 566</strain>
    </source>
</reference>
<protein>
    <submittedName>
        <fullName evidence="2">Chemotaxis signal transduction protein</fullName>
    </submittedName>
</protein>
<keyword evidence="3" id="KW-1185">Reference proteome</keyword>
<gene>
    <name evidence="2" type="ORF">C7444_102306</name>
</gene>
<dbReference type="Pfam" id="PF01584">
    <property type="entry name" value="CheW"/>
    <property type="match status" value="1"/>
</dbReference>
<feature type="domain" description="CheW-like" evidence="1">
    <location>
        <begin position="675"/>
        <end position="830"/>
    </location>
</feature>
<dbReference type="Gene3D" id="2.40.50.180">
    <property type="entry name" value="CheA-289, Domain 4"/>
    <property type="match status" value="1"/>
</dbReference>
<dbReference type="GO" id="GO:0006935">
    <property type="term" value="P:chemotaxis"/>
    <property type="evidence" value="ECO:0007669"/>
    <property type="project" value="InterPro"/>
</dbReference>
<evidence type="ECO:0000259" key="1">
    <source>
        <dbReference type="PROSITE" id="PS50851"/>
    </source>
</evidence>
<dbReference type="PROSITE" id="PS50851">
    <property type="entry name" value="CHEW"/>
    <property type="match status" value="1"/>
</dbReference>
<proteinExistence type="predicted"/>
<evidence type="ECO:0000313" key="2">
    <source>
        <dbReference type="EMBL" id="PXW98815.1"/>
    </source>
</evidence>
<dbReference type="SUPFAM" id="SSF50341">
    <property type="entry name" value="CheW-like"/>
    <property type="match status" value="1"/>
</dbReference>
<organism evidence="2 3">
    <name type="scientific">Sphaerotilus hippei</name>
    <dbReference type="NCBI Taxonomy" id="744406"/>
    <lineage>
        <taxon>Bacteria</taxon>
        <taxon>Pseudomonadati</taxon>
        <taxon>Pseudomonadota</taxon>
        <taxon>Betaproteobacteria</taxon>
        <taxon>Burkholderiales</taxon>
        <taxon>Sphaerotilaceae</taxon>
        <taxon>Sphaerotilus</taxon>
    </lineage>
</organism>
<dbReference type="GO" id="GO:0007165">
    <property type="term" value="P:signal transduction"/>
    <property type="evidence" value="ECO:0007669"/>
    <property type="project" value="InterPro"/>
</dbReference>
<dbReference type="EMBL" id="QJJS01000002">
    <property type="protein sequence ID" value="PXW98815.1"/>
    <property type="molecule type" value="Genomic_DNA"/>
</dbReference>
<dbReference type="OrthoDB" id="9814866at2"/>
<dbReference type="AlphaFoldDB" id="A0A318HCW1"/>
<comment type="caution">
    <text evidence="2">The sequence shown here is derived from an EMBL/GenBank/DDBJ whole genome shotgun (WGS) entry which is preliminary data.</text>
</comment>
<name>A0A318HCW1_9BURK</name>
<evidence type="ECO:0000313" key="3">
    <source>
        <dbReference type="Proteomes" id="UP000247811"/>
    </source>
</evidence>